<dbReference type="PROSITE" id="PS00166">
    <property type="entry name" value="ENOYL_COA_HYDRATASE"/>
    <property type="match status" value="1"/>
</dbReference>
<dbReference type="PRINTS" id="PR00990">
    <property type="entry name" value="RIBOKINASE"/>
</dbReference>
<protein>
    <recommendedName>
        <fullName evidence="13">Ribokinase</fullName>
        <shortName evidence="13">RK</shortName>
        <ecNumber evidence="13">2.7.1.15</ecNumber>
    </recommendedName>
</protein>
<dbReference type="GO" id="GO:0005829">
    <property type="term" value="C:cytosol"/>
    <property type="evidence" value="ECO:0007669"/>
    <property type="project" value="TreeGrafter"/>
</dbReference>
<dbReference type="InterPro" id="IPR029056">
    <property type="entry name" value="Ribokinase-like"/>
</dbReference>
<feature type="binding site" evidence="13">
    <location>
        <position position="294"/>
    </location>
    <ligand>
        <name>K(+)</name>
        <dbReference type="ChEBI" id="CHEBI:29103"/>
    </ligand>
</feature>
<keyword evidence="6" id="KW-0443">Lipid metabolism</keyword>
<evidence type="ECO:0000256" key="11">
    <source>
        <dbReference type="ARBA" id="ARBA00023709"/>
    </source>
</evidence>
<dbReference type="InterPro" id="IPR011611">
    <property type="entry name" value="PfkB_dom"/>
</dbReference>
<feature type="domain" description="Carbohydrate kinase PfkB" evidence="15">
    <location>
        <begin position="1"/>
        <end position="240"/>
    </location>
</feature>
<reference evidence="16 17" key="1">
    <citation type="submission" date="2012-06" db="EMBL/GenBank/DDBJ databases">
        <title>Complete sequence of chromosome of Mycobacterium chubuense NBB4.</title>
        <authorList>
            <consortium name="US DOE Joint Genome Institute"/>
            <person name="Lucas S."/>
            <person name="Han J."/>
            <person name="Lapidus A."/>
            <person name="Cheng J.-F."/>
            <person name="Goodwin L."/>
            <person name="Pitluck S."/>
            <person name="Peters L."/>
            <person name="Mikhailova N."/>
            <person name="Teshima H."/>
            <person name="Detter J.C."/>
            <person name="Han C."/>
            <person name="Tapia R."/>
            <person name="Land M."/>
            <person name="Hauser L."/>
            <person name="Kyrpides N."/>
            <person name="Ivanova N."/>
            <person name="Pagani I."/>
            <person name="Mattes T."/>
            <person name="Holmes A."/>
            <person name="Rutledge P."/>
            <person name="Paulsen I."/>
            <person name="Coleman N."/>
            <person name="Woyke T."/>
        </authorList>
    </citation>
    <scope>NUCLEOTIDE SEQUENCE [LARGE SCALE GENOMIC DNA]</scope>
    <source>
        <strain evidence="16 17">NBB4</strain>
    </source>
</reference>
<dbReference type="SUPFAM" id="SSF52096">
    <property type="entry name" value="ClpP/crotonase"/>
    <property type="match status" value="1"/>
</dbReference>
<dbReference type="GO" id="GO:0019303">
    <property type="term" value="P:D-ribose catabolic process"/>
    <property type="evidence" value="ECO:0007669"/>
    <property type="project" value="UniProtKB-UniRule"/>
</dbReference>
<evidence type="ECO:0000313" key="16">
    <source>
        <dbReference type="EMBL" id="AFM18163.1"/>
    </source>
</evidence>
<comment type="activity regulation">
    <text evidence="13">Activated by a monovalent cation that binds near, but not in, the active site. The most likely occupant of the site in vivo is potassium. Ion binding induces a conformational change that may alter substrate affinity.</text>
</comment>
<comment type="similarity">
    <text evidence="13">Belongs to the carbohydrate kinase PfkB family. Ribokinase subfamily.</text>
</comment>
<feature type="binding site" evidence="13">
    <location>
        <begin position="11"/>
        <end position="13"/>
    </location>
    <ligand>
        <name>substrate</name>
    </ligand>
</feature>
<evidence type="ECO:0000256" key="1">
    <source>
        <dbReference type="ARBA" id="ARBA00002994"/>
    </source>
</evidence>
<dbReference type="Gene3D" id="3.90.226.10">
    <property type="entry name" value="2-enoyl-CoA Hydratase, Chain A, domain 1"/>
    <property type="match status" value="1"/>
</dbReference>
<feature type="binding site" evidence="13">
    <location>
        <begin position="235"/>
        <end position="236"/>
    </location>
    <ligand>
        <name>ATP</name>
        <dbReference type="ChEBI" id="CHEBI:30616"/>
    </ligand>
</feature>
<keyword evidence="17" id="KW-1185">Reference proteome</keyword>
<comment type="caution">
    <text evidence="13">Lacks conserved residue(s) required for the propagation of feature annotation.</text>
</comment>
<evidence type="ECO:0000256" key="8">
    <source>
        <dbReference type="ARBA" id="ARBA00022842"/>
    </source>
</evidence>
<feature type="active site" description="Proton acceptor" evidence="13">
    <location>
        <position position="236"/>
    </location>
</feature>
<evidence type="ECO:0000256" key="5">
    <source>
        <dbReference type="ARBA" id="ARBA00022777"/>
    </source>
</evidence>
<evidence type="ECO:0000256" key="13">
    <source>
        <dbReference type="HAMAP-Rule" id="MF_01987"/>
    </source>
</evidence>
<keyword evidence="4 13" id="KW-0547">Nucleotide-binding</keyword>
<dbReference type="InterPro" id="IPR011877">
    <property type="entry name" value="Ribokinase"/>
</dbReference>
<evidence type="ECO:0000256" key="7">
    <source>
        <dbReference type="ARBA" id="ARBA00022840"/>
    </source>
</evidence>
<keyword evidence="5 13" id="KW-0418">Kinase</keyword>
<comment type="pathway">
    <text evidence="13">Carbohydrate metabolism; D-ribose degradation; D-ribose 5-phosphate from beta-D-ribopyranose: step 2/2.</text>
</comment>
<dbReference type="STRING" id="710421.Mycch_3423"/>
<evidence type="ECO:0000256" key="14">
    <source>
        <dbReference type="RuleBase" id="RU003707"/>
    </source>
</evidence>
<feature type="binding site" evidence="13">
    <location>
        <position position="291"/>
    </location>
    <ligand>
        <name>K(+)</name>
        <dbReference type="ChEBI" id="CHEBI:29103"/>
    </ligand>
</feature>
<evidence type="ECO:0000256" key="12">
    <source>
        <dbReference type="ARBA" id="ARBA00023717"/>
    </source>
</evidence>
<dbReference type="CDD" id="cd06558">
    <property type="entry name" value="crotonase-like"/>
    <property type="match status" value="1"/>
</dbReference>
<organism evidence="16 17">
    <name type="scientific">Mycolicibacterium chubuense (strain NBB4)</name>
    <name type="common">Mycobacterium chubuense</name>
    <dbReference type="NCBI Taxonomy" id="710421"/>
    <lineage>
        <taxon>Bacteria</taxon>
        <taxon>Bacillati</taxon>
        <taxon>Actinomycetota</taxon>
        <taxon>Actinomycetes</taxon>
        <taxon>Mycobacteriales</taxon>
        <taxon>Mycobacteriaceae</taxon>
        <taxon>Mycolicibacterium</taxon>
    </lineage>
</organism>
<dbReference type="InterPro" id="IPR018376">
    <property type="entry name" value="Enoyl-CoA_hyd/isom_CS"/>
</dbReference>
<comment type="catalytic activity">
    <reaction evidence="11">
        <text>a (3S)-3-hydroxyacyl-CoA = a (2E)-enoyl-CoA + H2O</text>
        <dbReference type="Rhea" id="RHEA:16105"/>
        <dbReference type="ChEBI" id="CHEBI:15377"/>
        <dbReference type="ChEBI" id="CHEBI:57318"/>
        <dbReference type="ChEBI" id="CHEBI:58856"/>
        <dbReference type="EC" id="4.2.1.17"/>
    </reaction>
</comment>
<comment type="similarity">
    <text evidence="14">Belongs to the enoyl-CoA hydratase/isomerase family.</text>
</comment>
<comment type="subunit">
    <text evidence="13">Homodimer.</text>
</comment>
<dbReference type="GO" id="GO:0004747">
    <property type="term" value="F:ribokinase activity"/>
    <property type="evidence" value="ECO:0007669"/>
    <property type="project" value="UniProtKB-UniRule"/>
</dbReference>
<evidence type="ECO:0000256" key="6">
    <source>
        <dbReference type="ARBA" id="ARBA00022832"/>
    </source>
</evidence>
<evidence type="ECO:0000256" key="2">
    <source>
        <dbReference type="ARBA" id="ARBA00022679"/>
    </source>
</evidence>
<dbReference type="HOGENOM" id="CLU_479674_0_0_11"/>
<dbReference type="InterPro" id="IPR002139">
    <property type="entry name" value="Ribo/fructo_kinase"/>
</dbReference>
<evidence type="ECO:0000256" key="3">
    <source>
        <dbReference type="ARBA" id="ARBA00022723"/>
    </source>
</evidence>
<dbReference type="eggNOG" id="COG1024">
    <property type="taxonomic scope" value="Bacteria"/>
</dbReference>
<dbReference type="Pfam" id="PF00378">
    <property type="entry name" value="ECH_1"/>
    <property type="match status" value="1"/>
</dbReference>
<sequence length="568" mass="59076">MARVCVVGSVNADLTFSVDALPRPGQTVLASLLTTSPGGKGGNQAVAAARAGAQVRLVAALGTDPAADLLRAHLRANGVGLDAVTSVPGPSGSAAILVDTRAENTIVVAPGANAHLTLSSSAIRSAIAGSDVVLLQLEIPMATAIAAAHAGKAAGAAVIVNASPAGVAPAELVALARASDVVVVNETESTPWQDGAARVEHLVITRGARGASCLGRRRFDVPAPAVEAVDTTGAGDVFAGVRRRPGPPASRPRCGARAPRGRWRHWYPVRVTVGLTVRPSTTSSDKACDVLTGRTTAVTTPPRPPDGDWLGTPYLRFTREGAFGVCTLDRPEARNAMTPAMYFGIKYAVKHVDGDPDLAGLLITGTGDVFAPGGDMGGGGADNWLTFGSALGMDALPFDTLRQSSKPVVAAVNGLCQGGGLQIALCADMAVVSDRATFRVPELYRGIADTYYSQMLARLIGPVRTRDLMFTGRTLSAAEALDWGMVARVVAHDELADTAREVLAQCCRTAPAARTLIKSSLDNYLGFYDRIGMQASLGAPESIEGFLAFKERRSPDWVHPQLRIDGRL</sequence>
<evidence type="ECO:0000313" key="17">
    <source>
        <dbReference type="Proteomes" id="UP000006057"/>
    </source>
</evidence>
<gene>
    <name evidence="13" type="primary">rbsK</name>
    <name evidence="16" type="ordered locus">Mycch_3423</name>
</gene>
<comment type="catalytic activity">
    <reaction evidence="13">
        <text>D-ribose + ATP = D-ribose 5-phosphate + ADP + H(+)</text>
        <dbReference type="Rhea" id="RHEA:13697"/>
        <dbReference type="ChEBI" id="CHEBI:15378"/>
        <dbReference type="ChEBI" id="CHEBI:30616"/>
        <dbReference type="ChEBI" id="CHEBI:47013"/>
        <dbReference type="ChEBI" id="CHEBI:78346"/>
        <dbReference type="ChEBI" id="CHEBI:456216"/>
        <dbReference type="EC" id="2.7.1.15"/>
    </reaction>
</comment>
<feature type="binding site" evidence="13">
    <location>
        <begin position="39"/>
        <end position="43"/>
    </location>
    <ligand>
        <name>substrate</name>
    </ligand>
</feature>
<dbReference type="InterPro" id="IPR001753">
    <property type="entry name" value="Enoyl-CoA_hydra/iso"/>
</dbReference>
<feature type="binding site" evidence="13">
    <location>
        <position position="185"/>
    </location>
    <ligand>
        <name>ATP</name>
        <dbReference type="ChEBI" id="CHEBI:30616"/>
    </ligand>
</feature>
<dbReference type="EC" id="2.7.1.15" evidence="13"/>
<dbReference type="HAMAP" id="MF_01987">
    <property type="entry name" value="Ribokinase"/>
    <property type="match status" value="1"/>
</dbReference>
<dbReference type="GO" id="GO:0018812">
    <property type="term" value="F:3-hydroxyacyl-CoA dehydratase activity"/>
    <property type="evidence" value="ECO:0007669"/>
    <property type="project" value="RHEA"/>
</dbReference>
<dbReference type="KEGG" id="mcb:Mycch_3423"/>
<feature type="binding site" evidence="13">
    <location>
        <position position="232"/>
    </location>
    <ligand>
        <name>K(+)</name>
        <dbReference type="ChEBI" id="CHEBI:29103"/>
    </ligand>
</feature>
<name>I4BLK6_MYCCN</name>
<feature type="binding site" evidence="13">
    <location>
        <begin position="205"/>
        <end position="210"/>
    </location>
    <ligand>
        <name>ATP</name>
        <dbReference type="ChEBI" id="CHEBI:30616"/>
    </ligand>
</feature>
<dbReference type="UniPathway" id="UPA00916">
    <property type="reaction ID" value="UER00889"/>
</dbReference>
<dbReference type="PANTHER" id="PTHR10584:SF166">
    <property type="entry name" value="RIBOKINASE"/>
    <property type="match status" value="1"/>
</dbReference>
<keyword evidence="2 13" id="KW-0808">Transferase</keyword>
<dbReference type="SUPFAM" id="SSF53613">
    <property type="entry name" value="Ribokinase-like"/>
    <property type="match status" value="1"/>
</dbReference>
<comment type="cofactor">
    <cofactor evidence="13">
        <name>Mg(2+)</name>
        <dbReference type="ChEBI" id="CHEBI:18420"/>
    </cofactor>
    <text evidence="13">Requires a divalent cation, most likely magnesium in vivo, as an electrophilic catalyst to aid phosphoryl group transfer. It is the chelate of the metal and the nucleotide that is the actual substrate.</text>
</comment>
<accession>I4BLK6</accession>
<dbReference type="GO" id="GO:0006631">
    <property type="term" value="P:fatty acid metabolic process"/>
    <property type="evidence" value="ECO:0007669"/>
    <property type="project" value="UniProtKB-KW"/>
</dbReference>
<keyword evidence="9 13" id="KW-0630">Potassium</keyword>
<dbReference type="InterPro" id="IPR029045">
    <property type="entry name" value="ClpP/crotonase-like_dom_sf"/>
</dbReference>
<keyword evidence="6" id="KW-0276">Fatty acid metabolism</keyword>
<keyword evidence="3 13" id="KW-0479">Metal-binding</keyword>
<dbReference type="eggNOG" id="COG0524">
    <property type="taxonomic scope" value="Bacteria"/>
</dbReference>
<dbReference type="Gene3D" id="3.40.1190.20">
    <property type="match status" value="1"/>
</dbReference>
<feature type="binding site" evidence="13">
    <location>
        <position position="236"/>
    </location>
    <ligand>
        <name>substrate</name>
    </ligand>
</feature>
<evidence type="ECO:0000256" key="9">
    <source>
        <dbReference type="ARBA" id="ARBA00022958"/>
    </source>
</evidence>
<dbReference type="EMBL" id="CP003053">
    <property type="protein sequence ID" value="AFM18163.1"/>
    <property type="molecule type" value="Genomic_DNA"/>
</dbReference>
<keyword evidence="7 13" id="KW-0067">ATP-binding</keyword>
<comment type="catalytic activity">
    <reaction evidence="12">
        <text>a 4-saturated-(3S)-3-hydroxyacyl-CoA = a (3E)-enoyl-CoA + H2O</text>
        <dbReference type="Rhea" id="RHEA:20724"/>
        <dbReference type="ChEBI" id="CHEBI:15377"/>
        <dbReference type="ChEBI" id="CHEBI:58521"/>
        <dbReference type="ChEBI" id="CHEBI:137480"/>
        <dbReference type="EC" id="4.2.1.17"/>
    </reaction>
</comment>
<feature type="binding site" evidence="13">
    <location>
        <position position="138"/>
    </location>
    <ligand>
        <name>substrate</name>
    </ligand>
</feature>
<comment type="function">
    <text evidence="13">Catalyzes the phosphorylation of ribose at O-5 in a reaction requiring ATP and magnesium. The resulting D-ribose-5-phosphate can then be used either for sythesis of nucleotides, histidine, and tryptophan, or as a component of the pentose phosphate pathway.</text>
</comment>
<dbReference type="PANTHER" id="PTHR10584">
    <property type="entry name" value="SUGAR KINASE"/>
    <property type="match status" value="1"/>
</dbReference>
<evidence type="ECO:0000256" key="4">
    <source>
        <dbReference type="ARBA" id="ARBA00022741"/>
    </source>
</evidence>
<keyword evidence="13" id="KW-0963">Cytoplasm</keyword>
<keyword evidence="10 13" id="KW-0119">Carbohydrate metabolism</keyword>
<dbReference type="GO" id="GO:0046872">
    <property type="term" value="F:metal ion binding"/>
    <property type="evidence" value="ECO:0007669"/>
    <property type="project" value="UniProtKB-KW"/>
</dbReference>
<dbReference type="GO" id="GO:0005524">
    <property type="term" value="F:ATP binding"/>
    <property type="evidence" value="ECO:0007669"/>
    <property type="project" value="UniProtKB-UniRule"/>
</dbReference>
<feature type="binding site" evidence="13">
    <location>
        <position position="230"/>
    </location>
    <ligand>
        <name>K(+)</name>
        <dbReference type="ChEBI" id="CHEBI:29103"/>
    </ligand>
</feature>
<comment type="subcellular location">
    <subcellularLocation>
        <location evidence="13">Cytoplasm</location>
    </subcellularLocation>
</comment>
<comment type="function">
    <text evidence="1">Could possibly oxidize fatty acids using specific components.</text>
</comment>
<evidence type="ECO:0000256" key="10">
    <source>
        <dbReference type="ARBA" id="ARBA00023277"/>
    </source>
</evidence>
<dbReference type="AlphaFoldDB" id="I4BLK6"/>
<dbReference type="PATRIC" id="fig|710421.3.peg.3425"/>
<evidence type="ECO:0000259" key="15">
    <source>
        <dbReference type="Pfam" id="PF00294"/>
    </source>
</evidence>
<dbReference type="Pfam" id="PF00294">
    <property type="entry name" value="PfkB"/>
    <property type="match status" value="1"/>
</dbReference>
<proteinExistence type="inferred from homology"/>
<dbReference type="Proteomes" id="UP000006057">
    <property type="component" value="Chromosome"/>
</dbReference>
<keyword evidence="8 13" id="KW-0460">Magnesium</keyword>